<dbReference type="InterPro" id="IPR003890">
    <property type="entry name" value="MIF4G-like_typ-3"/>
</dbReference>
<feature type="compositionally biased region" description="Polar residues" evidence="4">
    <location>
        <begin position="50"/>
        <end position="66"/>
    </location>
</feature>
<feature type="compositionally biased region" description="Pro residues" evidence="4">
    <location>
        <begin position="91"/>
        <end position="104"/>
    </location>
</feature>
<feature type="compositionally biased region" description="Gly residues" evidence="4">
    <location>
        <begin position="857"/>
        <end position="868"/>
    </location>
</feature>
<feature type="compositionally biased region" description="Low complexity" evidence="4">
    <location>
        <begin position="644"/>
        <end position="674"/>
    </location>
</feature>
<feature type="compositionally biased region" description="Low complexity" evidence="4">
    <location>
        <begin position="221"/>
        <end position="234"/>
    </location>
</feature>
<keyword evidence="2" id="KW-0396">Initiation factor</keyword>
<feature type="compositionally biased region" description="Low complexity" evidence="4">
    <location>
        <begin position="524"/>
        <end position="545"/>
    </location>
</feature>
<feature type="region of interest" description="Disordered" evidence="4">
    <location>
        <begin position="771"/>
        <end position="870"/>
    </location>
</feature>
<feature type="compositionally biased region" description="Low complexity" evidence="4">
    <location>
        <begin position="477"/>
        <end position="497"/>
    </location>
</feature>
<evidence type="ECO:0000256" key="2">
    <source>
        <dbReference type="ARBA" id="ARBA00022540"/>
    </source>
</evidence>
<dbReference type="EMBL" id="GDKF01007282">
    <property type="protein sequence ID" value="JAT71340.1"/>
    <property type="molecule type" value="Transcribed_RNA"/>
</dbReference>
<feature type="domain" description="MI" evidence="5">
    <location>
        <begin position="1297"/>
        <end position="1421"/>
    </location>
</feature>
<feature type="compositionally biased region" description="Low complexity" evidence="4">
    <location>
        <begin position="1272"/>
        <end position="1285"/>
    </location>
</feature>
<dbReference type="GO" id="GO:0003743">
    <property type="term" value="F:translation initiation factor activity"/>
    <property type="evidence" value="ECO:0007669"/>
    <property type="project" value="UniProtKB-KW"/>
</dbReference>
<dbReference type="SMART" id="SM00543">
    <property type="entry name" value="MIF4G"/>
    <property type="match status" value="1"/>
</dbReference>
<dbReference type="PANTHER" id="PTHR23253">
    <property type="entry name" value="EUKARYOTIC TRANSLATION INITIATION FACTOR 4 GAMMA"/>
    <property type="match status" value="1"/>
</dbReference>
<reference evidence="6" key="1">
    <citation type="submission" date="2015-08" db="EMBL/GenBank/DDBJ databases">
        <authorList>
            <person name="Babu N.S."/>
            <person name="Beckwith C.J."/>
            <person name="Beseler K.G."/>
            <person name="Brison A."/>
            <person name="Carone J.V."/>
            <person name="Caskin T.P."/>
            <person name="Diamond M."/>
            <person name="Durham M.E."/>
            <person name="Foxe J.M."/>
            <person name="Go M."/>
            <person name="Henderson B.A."/>
            <person name="Jones I.B."/>
            <person name="McGettigan J.A."/>
            <person name="Micheletti S.J."/>
            <person name="Nasrallah M.E."/>
            <person name="Ortiz D."/>
            <person name="Piller C.R."/>
            <person name="Privatt S.R."/>
            <person name="Schneider S.L."/>
            <person name="Sharp S."/>
            <person name="Smith T.C."/>
            <person name="Stanton J.D."/>
            <person name="Ullery H.E."/>
            <person name="Wilson R.J."/>
            <person name="Serrano M.G."/>
            <person name="Buck G."/>
            <person name="Lee V."/>
            <person name="Wang Y."/>
            <person name="Carvalho R."/>
            <person name="Voegtly L."/>
            <person name="Shi R."/>
            <person name="Duckworth R."/>
            <person name="Johnson A."/>
            <person name="Loviza R."/>
            <person name="Walstead R."/>
            <person name="Shah Z."/>
            <person name="Kiflezghi M."/>
            <person name="Wade K."/>
            <person name="Ball S.L."/>
            <person name="Bradley K.W."/>
            <person name="Asai D.J."/>
            <person name="Bowman C.A."/>
            <person name="Russell D.A."/>
            <person name="Pope W.H."/>
            <person name="Jacobs-Sera D."/>
            <person name="Hendrix R.W."/>
            <person name="Hatfull G.F."/>
        </authorList>
    </citation>
    <scope>NUCLEOTIDE SEQUENCE</scope>
</reference>
<feature type="compositionally biased region" description="Low complexity" evidence="4">
    <location>
        <begin position="107"/>
        <end position="120"/>
    </location>
</feature>
<evidence type="ECO:0000256" key="1">
    <source>
        <dbReference type="ARBA" id="ARBA00005775"/>
    </source>
</evidence>
<dbReference type="PANTHER" id="PTHR23253:SF9">
    <property type="entry name" value="EUKARYOTIC TRANSLATION INITIATION FACTOR 4 GAMMA 2"/>
    <property type="match status" value="1"/>
</dbReference>
<dbReference type="Gene3D" id="1.25.40.180">
    <property type="match status" value="2"/>
</dbReference>
<name>A0A1D1ZWK4_AUXPR</name>
<evidence type="ECO:0000256" key="3">
    <source>
        <dbReference type="ARBA" id="ARBA00022917"/>
    </source>
</evidence>
<organism evidence="6">
    <name type="scientific">Auxenochlorella protothecoides</name>
    <name type="common">Green microalga</name>
    <name type="synonym">Chlorella protothecoides</name>
    <dbReference type="NCBI Taxonomy" id="3075"/>
    <lineage>
        <taxon>Eukaryota</taxon>
        <taxon>Viridiplantae</taxon>
        <taxon>Chlorophyta</taxon>
        <taxon>core chlorophytes</taxon>
        <taxon>Trebouxiophyceae</taxon>
        <taxon>Chlorellales</taxon>
        <taxon>Chlorellaceae</taxon>
        <taxon>Auxenochlorella</taxon>
    </lineage>
</organism>
<feature type="compositionally biased region" description="Acidic residues" evidence="4">
    <location>
        <begin position="1011"/>
        <end position="1024"/>
    </location>
</feature>
<comment type="similarity">
    <text evidence="1">Belongs to the eukaryotic initiation factor 4G family.</text>
</comment>
<dbReference type="PROSITE" id="PS51366">
    <property type="entry name" value="MI"/>
    <property type="match status" value="1"/>
</dbReference>
<feature type="region of interest" description="Disordered" evidence="4">
    <location>
        <begin position="1004"/>
        <end position="1034"/>
    </location>
</feature>
<dbReference type="GO" id="GO:0003729">
    <property type="term" value="F:mRNA binding"/>
    <property type="evidence" value="ECO:0007669"/>
    <property type="project" value="TreeGrafter"/>
</dbReference>
<feature type="region of interest" description="Disordered" evidence="4">
    <location>
        <begin position="1"/>
        <end position="199"/>
    </location>
</feature>
<feature type="region of interest" description="Disordered" evidence="4">
    <location>
        <begin position="215"/>
        <end position="330"/>
    </location>
</feature>
<proteinExistence type="inferred from homology"/>
<feature type="region of interest" description="Disordered" evidence="4">
    <location>
        <begin position="472"/>
        <end position="497"/>
    </location>
</feature>
<feature type="region of interest" description="Disordered" evidence="4">
    <location>
        <begin position="376"/>
        <end position="453"/>
    </location>
</feature>
<feature type="region of interest" description="Disordered" evidence="4">
    <location>
        <begin position="1199"/>
        <end position="1299"/>
    </location>
</feature>
<dbReference type="Pfam" id="PF02854">
    <property type="entry name" value="MIF4G"/>
    <property type="match status" value="1"/>
</dbReference>
<evidence type="ECO:0000256" key="4">
    <source>
        <dbReference type="SAM" id="MobiDB-lite"/>
    </source>
</evidence>
<accession>A0A1D1ZWK4</accession>
<evidence type="ECO:0000259" key="5">
    <source>
        <dbReference type="PROSITE" id="PS51366"/>
    </source>
</evidence>
<dbReference type="GO" id="GO:0016281">
    <property type="term" value="C:eukaryotic translation initiation factor 4F complex"/>
    <property type="evidence" value="ECO:0007669"/>
    <property type="project" value="TreeGrafter"/>
</dbReference>
<feature type="compositionally biased region" description="Basic and acidic residues" evidence="4">
    <location>
        <begin position="1199"/>
        <end position="1213"/>
    </location>
</feature>
<feature type="compositionally biased region" description="Basic and acidic residues" evidence="4">
    <location>
        <begin position="1261"/>
        <end position="1271"/>
    </location>
</feature>
<dbReference type="SUPFAM" id="SSF48371">
    <property type="entry name" value="ARM repeat"/>
    <property type="match status" value="2"/>
</dbReference>
<keyword evidence="3" id="KW-0648">Protein biosynthesis</keyword>
<feature type="compositionally biased region" description="Low complexity" evidence="4">
    <location>
        <begin position="35"/>
        <end position="44"/>
    </location>
</feature>
<gene>
    <name evidence="6" type="ORF">g.64908</name>
</gene>
<feature type="compositionally biased region" description="Gly residues" evidence="4">
    <location>
        <begin position="804"/>
        <end position="822"/>
    </location>
</feature>
<evidence type="ECO:0000313" key="6">
    <source>
        <dbReference type="EMBL" id="JAT71340.1"/>
    </source>
</evidence>
<dbReference type="InterPro" id="IPR016024">
    <property type="entry name" value="ARM-type_fold"/>
</dbReference>
<protein>
    <recommendedName>
        <fullName evidence="5">MI domain-containing protein</fullName>
    </recommendedName>
</protein>
<feature type="compositionally biased region" description="Gly residues" evidence="4">
    <location>
        <begin position="781"/>
        <end position="791"/>
    </location>
</feature>
<dbReference type="InterPro" id="IPR003891">
    <property type="entry name" value="Initiation_fac_eIF4g_MI"/>
</dbReference>
<feature type="region of interest" description="Disordered" evidence="4">
    <location>
        <begin position="522"/>
        <end position="732"/>
    </location>
</feature>
<sequence>MSQQQGRAGSGQQPGGGRQASSARAPVQAADKQISSSEGSLGSGHHQKGRQATQNTSTAPKSNTPANGVGKEESKSLPSMSWAERMKRGPIGPPKNGPSPPPRSTGPAAAPPKAATLPQAQEVQRQSPAVNAAPIPAVQQPRPVAITQPPQPAPAPESYRFGDIDPAELQPVMATRKAPEAALGQGPPPAPAAAKAEAPRDVPIPVGIAPVAVRTPGVSTAPSSGPLPSSAAAPVNRERSSANSTPQSRGRAGEAAPFSRPGPIPPSPSSSAGGSSANVAMHGPNRTPPYHTGQMQAQHRAFVPGSGHRGPSPTAPRGPHQGGSPNLGMNMHYPGAMQGYGAYAYAPGPGYAQHGWQANLQQYAYYPNYGGVPPQYPNYLDQQAGPGQQGGGQQGSLPHVQHGVSTGRGGPPPQGHYAPPTGAPHAQGGSSGPAPPPPQQQQGQGQPAKHVPIKRERRVLVIKDPSTNEAVDLSDVKPAAPTPAGNGAAAVAAEKSAAAAPIAETAASRLSAPAVKVTKSAADEVPSNAPAEAAAKAAAPPAVSKPADDKTTKQAAKVDVPVAKETASPEATTVPEEKAAEVPEPMPAREVPATATAKEEAEDLPAESPKTLTTGAQAPAASVNKAELAALVSKAQPTAPVSNEEPAAPAIKAEPAASADEAEAASVEEVAPAVEAKDAKPSVTTVPSAHAASDSTVSKEEETSEEDTSDATNEQSAEEDTAPTRPHVPVPEGRKRYEAEALLSLSAFCQDPPKGFNAAQFALEITRPAHHAGGSHHERGGGGGGGPGGGSSWNKGPRGANAPMGGGFGHGPAAGGPRGGPPRGRAPPNMVGVDGDVWQRGQALPPMPQDHRNDRGNFGGRSGGGRSGGPNMVLHKTESAYKVGAYLSEDPEEEKAQKALKSMLNKITPDNFDKIKGQIVAQIDERKRAATLQSFIDQIFDKALTETSFSELYASLVKELKDKLPRLTDESGEVVEFRRALLNKCQDEFQEGVVAMKAVAERELRSKDGAAPDEEKDDAEEGEIEHEQGEVSQKATALELKRAERAAAKAEVEARKRMLGNIIFVGQLFCRGVLTEKVMHSCIQQLLDETENPRPEDVECLSKLMVTVGNLLDHSVKIQRIQTEGGGERKAPSKELMDMYFQRIGSLAQNAALDSRHKFMLQDMVELRRNKWVLRRKAEGPKKIDDIHKDAENEARMRAAMDRQPSRGMRDMPRGGPSSRPSYVDNRVEGPFRPMHRVSSQDTMGAGQSLRPHGRAAPPARDARPTVKQDRPAAAAPAQETAAARPPTPPTVEPAADVKSATATILQEWESLKDLKEAELGLVELLEKRNVPAAAVVDALLNAVLFLKGVSYDSSVEFFQLDFLREKLTQRQFQEGAHILLSNLVDRLEDKPVAVTLTGELLGTLVNAGLLDFSFVAKDLLSADLEAIPEGDDSQLVDSGNAIKVIGAFLRTLSKIEGAEAAKTRLSDSGLKLADYLPAFERDSEEVLQKAVDKFELANLL</sequence>
<feature type="compositionally biased region" description="Gly residues" evidence="4">
    <location>
        <begin position="8"/>
        <end position="18"/>
    </location>
</feature>